<dbReference type="Gene3D" id="2.60.40.60">
    <property type="entry name" value="Cadherins"/>
    <property type="match status" value="2"/>
</dbReference>
<dbReference type="CDD" id="cd11304">
    <property type="entry name" value="Cadherin_repeat"/>
    <property type="match status" value="1"/>
</dbReference>
<dbReference type="GO" id="GO:0045216">
    <property type="term" value="P:cell-cell junction organization"/>
    <property type="evidence" value="ECO:0007669"/>
    <property type="project" value="UniProtKB-ARBA"/>
</dbReference>
<evidence type="ECO:0000256" key="12">
    <source>
        <dbReference type="ARBA" id="ARBA00023180"/>
    </source>
</evidence>
<dbReference type="PANTHER" id="PTHR24027:SF80">
    <property type="entry name" value="CADHERIN-13"/>
    <property type="match status" value="1"/>
</dbReference>
<dbReference type="GO" id="GO:0030057">
    <property type="term" value="C:desmosome"/>
    <property type="evidence" value="ECO:0007669"/>
    <property type="project" value="UniProtKB-SubCell"/>
</dbReference>
<reference evidence="17 18" key="1">
    <citation type="submission" date="2024-09" db="EMBL/GenBank/DDBJ databases">
        <title>A chromosome-level genome assembly of Gray's grenadier anchovy, Coilia grayii.</title>
        <authorList>
            <person name="Fu Z."/>
        </authorList>
    </citation>
    <scope>NUCLEOTIDE SEQUENCE [LARGE SCALE GENOMIC DNA]</scope>
    <source>
        <strain evidence="17">G4</strain>
        <tissue evidence="17">Muscle</tissue>
    </source>
</reference>
<evidence type="ECO:0000256" key="1">
    <source>
        <dbReference type="ARBA" id="ARBA00004251"/>
    </source>
</evidence>
<dbReference type="GO" id="GO:0005509">
    <property type="term" value="F:calcium ion binding"/>
    <property type="evidence" value="ECO:0007669"/>
    <property type="project" value="UniProtKB-UniRule"/>
</dbReference>
<evidence type="ECO:0000256" key="13">
    <source>
        <dbReference type="PROSITE-ProRule" id="PRU00043"/>
    </source>
</evidence>
<dbReference type="Pfam" id="PF01049">
    <property type="entry name" value="CADH_Y-type_LIR"/>
    <property type="match status" value="1"/>
</dbReference>
<keyword evidence="8 14" id="KW-0130">Cell adhesion</keyword>
<keyword evidence="9" id="KW-0965">Cell junction</keyword>
<dbReference type="InterPro" id="IPR002126">
    <property type="entry name" value="Cadherin-like_dom"/>
</dbReference>
<dbReference type="Pfam" id="PF00028">
    <property type="entry name" value="Cadherin"/>
    <property type="match status" value="1"/>
</dbReference>
<name>A0ABD1JRD4_9TELE</name>
<dbReference type="GO" id="GO:0005886">
    <property type="term" value="C:plasma membrane"/>
    <property type="evidence" value="ECO:0007669"/>
    <property type="project" value="UniProtKB-SubCell"/>
</dbReference>
<protein>
    <recommendedName>
        <fullName evidence="16">Cadherin domain-containing protein</fullName>
    </recommendedName>
</protein>
<dbReference type="AlphaFoldDB" id="A0ABD1JRD4"/>
<keyword evidence="10" id="KW-1133">Transmembrane helix</keyword>
<evidence type="ECO:0000256" key="10">
    <source>
        <dbReference type="ARBA" id="ARBA00022989"/>
    </source>
</evidence>
<dbReference type="PROSITE" id="PS50268">
    <property type="entry name" value="CADHERIN_2"/>
    <property type="match status" value="2"/>
</dbReference>
<dbReference type="InterPro" id="IPR027397">
    <property type="entry name" value="Catenin-bd_sf"/>
</dbReference>
<evidence type="ECO:0000313" key="18">
    <source>
        <dbReference type="Proteomes" id="UP001591681"/>
    </source>
</evidence>
<evidence type="ECO:0000256" key="9">
    <source>
        <dbReference type="ARBA" id="ARBA00022949"/>
    </source>
</evidence>
<dbReference type="InterPro" id="IPR020894">
    <property type="entry name" value="Cadherin_CS"/>
</dbReference>
<feature type="domain" description="Cadherin" evidence="16">
    <location>
        <begin position="29"/>
        <end position="134"/>
    </location>
</feature>
<dbReference type="Gene3D" id="4.10.900.10">
    <property type="entry name" value="TCF3-CBD (Catenin binding domain)"/>
    <property type="match status" value="1"/>
</dbReference>
<evidence type="ECO:0000256" key="14">
    <source>
        <dbReference type="RuleBase" id="RU003318"/>
    </source>
</evidence>
<dbReference type="PROSITE" id="PS00232">
    <property type="entry name" value="CADHERIN_1"/>
    <property type="match status" value="1"/>
</dbReference>
<keyword evidence="12" id="KW-0325">Glycoprotein</keyword>
<proteinExistence type="predicted"/>
<dbReference type="InterPro" id="IPR039808">
    <property type="entry name" value="Cadherin"/>
</dbReference>
<dbReference type="InterPro" id="IPR015919">
    <property type="entry name" value="Cadherin-like_sf"/>
</dbReference>
<evidence type="ECO:0000256" key="8">
    <source>
        <dbReference type="ARBA" id="ARBA00022889"/>
    </source>
</evidence>
<dbReference type="PRINTS" id="PR00205">
    <property type="entry name" value="CADHERIN"/>
</dbReference>
<comment type="subcellular location">
    <subcellularLocation>
        <location evidence="2">Cell junction</location>
        <location evidence="2">Desmosome</location>
    </subcellularLocation>
    <subcellularLocation>
        <location evidence="1 14">Cell membrane</location>
        <topology evidence="1 14">Single-pass type I membrane protein</topology>
    </subcellularLocation>
</comment>
<evidence type="ECO:0000256" key="6">
    <source>
        <dbReference type="ARBA" id="ARBA00022737"/>
    </source>
</evidence>
<keyword evidence="6" id="KW-0677">Repeat</keyword>
<dbReference type="InterPro" id="IPR009122">
    <property type="entry name" value="Desmosomal_cadherin"/>
</dbReference>
<dbReference type="EMBL" id="JBHFQA010000012">
    <property type="protein sequence ID" value="KAL2089421.1"/>
    <property type="molecule type" value="Genomic_DNA"/>
</dbReference>
<comment type="caution">
    <text evidence="17">The sequence shown here is derived from an EMBL/GenBank/DDBJ whole genome shotgun (WGS) entry which is preliminary data.</text>
</comment>
<evidence type="ECO:0000256" key="15">
    <source>
        <dbReference type="RuleBase" id="RU004358"/>
    </source>
</evidence>
<dbReference type="GO" id="GO:0007155">
    <property type="term" value="P:cell adhesion"/>
    <property type="evidence" value="ECO:0007669"/>
    <property type="project" value="UniProtKB-KW"/>
</dbReference>
<sequence>MDGAQTGLANTATATVMVTDENDNPPSFRQRLFRVAVLENQAGPLILAIPVDDEDQRGTDNWNAVFSITRGNEGGHFRVETDTHTNEGLLYIVKVLHRLRPLLLVHGFRDRRSGFGVVLVVIDSPGEHNHPPSIICTDPALQRSVTVTPLEYQSLAFKQPFTFTLPPENSGKWSLQESTGSSVVLQLAEPVPAGFYGVPLVVRSGWGVGEVQTVPVRVCECVSRAGHQECVHTLVRPRMEVEVAAIISISTLSLLLTAAVILEKPGEPKPAADVLLHYGYEGGGSPTGPLSDYSDEEEHDPLDFLDTLGPTFKHLADICTGKVERQEDG</sequence>
<evidence type="ECO:0000256" key="7">
    <source>
        <dbReference type="ARBA" id="ARBA00022837"/>
    </source>
</evidence>
<evidence type="ECO:0000256" key="4">
    <source>
        <dbReference type="ARBA" id="ARBA00022685"/>
    </source>
</evidence>
<evidence type="ECO:0000259" key="16">
    <source>
        <dbReference type="PROSITE" id="PS50268"/>
    </source>
</evidence>
<dbReference type="GO" id="GO:0002009">
    <property type="term" value="P:morphogenesis of an epithelium"/>
    <property type="evidence" value="ECO:0007669"/>
    <property type="project" value="UniProtKB-ARBA"/>
</dbReference>
<dbReference type="Proteomes" id="UP001591681">
    <property type="component" value="Unassembled WGS sequence"/>
</dbReference>
<feature type="domain" description="Cadherin" evidence="16">
    <location>
        <begin position="2"/>
        <end position="28"/>
    </location>
</feature>
<gene>
    <name evidence="17" type="ORF">ACEWY4_014109</name>
</gene>
<keyword evidence="7 13" id="KW-0106">Calcium</keyword>
<dbReference type="SUPFAM" id="SSF49313">
    <property type="entry name" value="Cadherin-like"/>
    <property type="match status" value="1"/>
</dbReference>
<dbReference type="PRINTS" id="PR01818">
    <property type="entry name" value="DESMOCADHERN"/>
</dbReference>
<comment type="function">
    <text evidence="15">A component of desmosome cell-cell junctions which are required for positive regulation of cellular adhesion. Involved in the interaction of plaque proteins and intermediate filaments mediating cell-cell adhesion.</text>
</comment>
<dbReference type="PANTHER" id="PTHR24027">
    <property type="entry name" value="CADHERIN-23"/>
    <property type="match status" value="1"/>
</dbReference>
<evidence type="ECO:0000256" key="2">
    <source>
        <dbReference type="ARBA" id="ARBA00004568"/>
    </source>
</evidence>
<evidence type="ECO:0000256" key="11">
    <source>
        <dbReference type="ARBA" id="ARBA00023136"/>
    </source>
</evidence>
<keyword evidence="4" id="KW-0165">Cleavage on pair of basic residues</keyword>
<keyword evidence="5 14" id="KW-0812">Transmembrane</keyword>
<evidence type="ECO:0000256" key="3">
    <source>
        <dbReference type="ARBA" id="ARBA00022475"/>
    </source>
</evidence>
<keyword evidence="11" id="KW-0472">Membrane</keyword>
<keyword evidence="18" id="KW-1185">Reference proteome</keyword>
<evidence type="ECO:0000256" key="5">
    <source>
        <dbReference type="ARBA" id="ARBA00022692"/>
    </source>
</evidence>
<evidence type="ECO:0000313" key="17">
    <source>
        <dbReference type="EMBL" id="KAL2089421.1"/>
    </source>
</evidence>
<accession>A0ABD1JRD4</accession>
<dbReference type="FunFam" id="2.60.40.60:FF:000019">
    <property type="entry name" value="Cadherin 2"/>
    <property type="match status" value="1"/>
</dbReference>
<dbReference type="InterPro" id="IPR000233">
    <property type="entry name" value="Cadherin_Y-type_LIR"/>
</dbReference>
<keyword evidence="3" id="KW-1003">Cell membrane</keyword>
<organism evidence="17 18">
    <name type="scientific">Coilia grayii</name>
    <name type="common">Gray's grenadier anchovy</name>
    <dbReference type="NCBI Taxonomy" id="363190"/>
    <lineage>
        <taxon>Eukaryota</taxon>
        <taxon>Metazoa</taxon>
        <taxon>Chordata</taxon>
        <taxon>Craniata</taxon>
        <taxon>Vertebrata</taxon>
        <taxon>Euteleostomi</taxon>
        <taxon>Actinopterygii</taxon>
        <taxon>Neopterygii</taxon>
        <taxon>Teleostei</taxon>
        <taxon>Clupei</taxon>
        <taxon>Clupeiformes</taxon>
        <taxon>Clupeoidei</taxon>
        <taxon>Engraulidae</taxon>
        <taxon>Coilinae</taxon>
        <taxon>Coilia</taxon>
    </lineage>
</organism>